<proteinExistence type="predicted"/>
<name>A0AAV5MSY3_9ROSI</name>
<evidence type="ECO:0000313" key="6">
    <source>
        <dbReference type="EMBL" id="GKV52655.1"/>
    </source>
</evidence>
<dbReference type="SUPFAM" id="SSF101936">
    <property type="entry name" value="DNA-binding pseudobarrel domain"/>
    <property type="match status" value="1"/>
</dbReference>
<evidence type="ECO:0000313" key="7">
    <source>
        <dbReference type="Proteomes" id="UP001054252"/>
    </source>
</evidence>
<feature type="non-terminal residue" evidence="6">
    <location>
        <position position="1"/>
    </location>
</feature>
<dbReference type="AlphaFoldDB" id="A0AAV5MSY3"/>
<comment type="caution">
    <text evidence="6">The sequence shown here is derived from an EMBL/GenBank/DDBJ whole genome shotgun (WGS) entry which is preliminary data.</text>
</comment>
<dbReference type="Proteomes" id="UP001054252">
    <property type="component" value="Unassembled WGS sequence"/>
</dbReference>
<gene>
    <name evidence="6" type="ORF">SLEP1_g59228</name>
</gene>
<evidence type="ECO:0000256" key="5">
    <source>
        <dbReference type="ARBA" id="ARBA00023242"/>
    </source>
</evidence>
<evidence type="ECO:0000256" key="3">
    <source>
        <dbReference type="ARBA" id="ARBA00023125"/>
    </source>
</evidence>
<evidence type="ECO:0000256" key="2">
    <source>
        <dbReference type="ARBA" id="ARBA00023015"/>
    </source>
</evidence>
<keyword evidence="2" id="KW-0805">Transcription regulation</keyword>
<evidence type="ECO:0000256" key="1">
    <source>
        <dbReference type="ARBA" id="ARBA00004123"/>
    </source>
</evidence>
<dbReference type="Gene3D" id="2.40.330.10">
    <property type="entry name" value="DNA-binding pseudobarrel domain"/>
    <property type="match status" value="1"/>
</dbReference>
<keyword evidence="7" id="KW-1185">Reference proteome</keyword>
<sequence>HSIQSNTMVPIFEHKNIEKNDLEKQLKFPGNANLPSCWNLSSGKSLNLDVKDDQKKIHKLTVQERNGYICFSGDGWKNFKTEKRIEKDDKISLYYHDNSRSGAQYSIKVEKAKKRDH</sequence>
<organism evidence="6 7">
    <name type="scientific">Rubroshorea leprosula</name>
    <dbReference type="NCBI Taxonomy" id="152421"/>
    <lineage>
        <taxon>Eukaryota</taxon>
        <taxon>Viridiplantae</taxon>
        <taxon>Streptophyta</taxon>
        <taxon>Embryophyta</taxon>
        <taxon>Tracheophyta</taxon>
        <taxon>Spermatophyta</taxon>
        <taxon>Magnoliopsida</taxon>
        <taxon>eudicotyledons</taxon>
        <taxon>Gunneridae</taxon>
        <taxon>Pentapetalae</taxon>
        <taxon>rosids</taxon>
        <taxon>malvids</taxon>
        <taxon>Malvales</taxon>
        <taxon>Dipterocarpaceae</taxon>
        <taxon>Rubroshorea</taxon>
    </lineage>
</organism>
<keyword evidence="4" id="KW-0804">Transcription</keyword>
<protein>
    <recommendedName>
        <fullName evidence="8">TF-B3 domain-containing protein</fullName>
    </recommendedName>
</protein>
<evidence type="ECO:0008006" key="8">
    <source>
        <dbReference type="Google" id="ProtNLM"/>
    </source>
</evidence>
<reference evidence="6 7" key="1">
    <citation type="journal article" date="2021" name="Commun. Biol.">
        <title>The genome of Shorea leprosula (Dipterocarpaceae) highlights the ecological relevance of drought in aseasonal tropical rainforests.</title>
        <authorList>
            <person name="Ng K.K.S."/>
            <person name="Kobayashi M.J."/>
            <person name="Fawcett J.A."/>
            <person name="Hatakeyama M."/>
            <person name="Paape T."/>
            <person name="Ng C.H."/>
            <person name="Ang C.C."/>
            <person name="Tnah L.H."/>
            <person name="Lee C.T."/>
            <person name="Nishiyama T."/>
            <person name="Sese J."/>
            <person name="O'Brien M.J."/>
            <person name="Copetti D."/>
            <person name="Mohd Noor M.I."/>
            <person name="Ong R.C."/>
            <person name="Putra M."/>
            <person name="Sireger I.Z."/>
            <person name="Indrioko S."/>
            <person name="Kosugi Y."/>
            <person name="Izuno A."/>
            <person name="Isagi Y."/>
            <person name="Lee S.L."/>
            <person name="Shimizu K.K."/>
        </authorList>
    </citation>
    <scope>NUCLEOTIDE SEQUENCE [LARGE SCALE GENOMIC DNA]</scope>
    <source>
        <strain evidence="6">214</strain>
    </source>
</reference>
<dbReference type="EMBL" id="BPVZ01000799">
    <property type="protein sequence ID" value="GKV52655.1"/>
    <property type="molecule type" value="Genomic_DNA"/>
</dbReference>
<keyword evidence="3" id="KW-0238">DNA-binding</keyword>
<dbReference type="GO" id="GO:0005634">
    <property type="term" value="C:nucleus"/>
    <property type="evidence" value="ECO:0007669"/>
    <property type="project" value="UniProtKB-SubCell"/>
</dbReference>
<accession>A0AAV5MSY3</accession>
<dbReference type="InterPro" id="IPR015300">
    <property type="entry name" value="DNA-bd_pseudobarrel_sf"/>
</dbReference>
<evidence type="ECO:0000256" key="4">
    <source>
        <dbReference type="ARBA" id="ARBA00023163"/>
    </source>
</evidence>
<dbReference type="GO" id="GO:0003677">
    <property type="term" value="F:DNA binding"/>
    <property type="evidence" value="ECO:0007669"/>
    <property type="project" value="UniProtKB-KW"/>
</dbReference>
<comment type="subcellular location">
    <subcellularLocation>
        <location evidence="1">Nucleus</location>
    </subcellularLocation>
</comment>
<keyword evidence="5" id="KW-0539">Nucleus</keyword>